<keyword evidence="2" id="KW-1185">Reference proteome</keyword>
<name>A0A402CZF3_9BACT</name>
<accession>A0A402CZF3</accession>
<gene>
    <name evidence="1" type="ORF">CCAX7_14880</name>
</gene>
<organism evidence="1 2">
    <name type="scientific">Capsulimonas corticalis</name>
    <dbReference type="NCBI Taxonomy" id="2219043"/>
    <lineage>
        <taxon>Bacteria</taxon>
        <taxon>Bacillati</taxon>
        <taxon>Armatimonadota</taxon>
        <taxon>Armatimonadia</taxon>
        <taxon>Capsulimonadales</taxon>
        <taxon>Capsulimonadaceae</taxon>
        <taxon>Capsulimonas</taxon>
    </lineage>
</organism>
<reference evidence="1 2" key="1">
    <citation type="journal article" date="2019" name="Int. J. Syst. Evol. Microbiol.">
        <title>Capsulimonas corticalis gen. nov., sp. nov., an aerobic capsulated bacterium, of a novel bacterial order, Capsulimonadales ord. nov., of the class Armatimonadia of the phylum Armatimonadetes.</title>
        <authorList>
            <person name="Li J."/>
            <person name="Kudo C."/>
            <person name="Tonouchi A."/>
        </authorList>
    </citation>
    <scope>NUCLEOTIDE SEQUENCE [LARGE SCALE GENOMIC DNA]</scope>
    <source>
        <strain evidence="1 2">AX-7</strain>
    </source>
</reference>
<dbReference type="OrthoDB" id="956535at2"/>
<protein>
    <submittedName>
        <fullName evidence="1">Uncharacterized protein</fullName>
    </submittedName>
</protein>
<dbReference type="RefSeq" id="WP_125206093.1">
    <property type="nucleotide sequence ID" value="NZ_AP025739.1"/>
</dbReference>
<dbReference type="AlphaFoldDB" id="A0A402CZF3"/>
<dbReference type="EMBL" id="AP025739">
    <property type="protein sequence ID" value="BDI29437.1"/>
    <property type="molecule type" value="Genomic_DNA"/>
</dbReference>
<evidence type="ECO:0000313" key="1">
    <source>
        <dbReference type="EMBL" id="BDI29437.1"/>
    </source>
</evidence>
<sequence>MPLNQQPPNEDERLNQIVPPLTPAPEGDETARQEHDEFDQIGLQSRIEEVVTKHLANLSETESIESRREFKKKLYKITKWWLAGVIGVLVASGFKQWTHFSLSDNVLIALITTTTISVIALFKTVMEYIFPTGSLHINTPQDADETKK</sequence>
<dbReference type="KEGG" id="ccot:CCAX7_14880"/>
<proteinExistence type="predicted"/>
<evidence type="ECO:0000313" key="2">
    <source>
        <dbReference type="Proteomes" id="UP000287394"/>
    </source>
</evidence>
<dbReference type="Proteomes" id="UP000287394">
    <property type="component" value="Chromosome"/>
</dbReference>